<evidence type="ECO:0000313" key="2">
    <source>
        <dbReference type="EMBL" id="MDP4302562.1"/>
    </source>
</evidence>
<dbReference type="PANTHER" id="PTHR15887">
    <property type="entry name" value="TRANSMEMBRANE PROTEIN 69"/>
    <property type="match status" value="1"/>
</dbReference>
<dbReference type="Pfam" id="PF11911">
    <property type="entry name" value="DUF3429"/>
    <property type="match status" value="1"/>
</dbReference>
<name>A0ABT9G7T1_LEPDI</name>
<keyword evidence="1" id="KW-0472">Membrane</keyword>
<feature type="transmembrane region" description="Helical" evidence="1">
    <location>
        <begin position="55"/>
        <end position="78"/>
    </location>
</feature>
<evidence type="ECO:0000256" key="1">
    <source>
        <dbReference type="SAM" id="Phobius"/>
    </source>
</evidence>
<sequence length="160" mass="16783">MSSSTSSSVLTPSLTSTPNPVALRLGYAGLAPFVLGALLTMLIPADLHEGAVLDFVFHGLMAYAAVIVSFLGGIHWGLGMRSTVPSPVPYAWGVSPSLAAWFAMLLPAHAGLIIAGLSLIACYLVDRRTYPSHGLGGWMTLRFRLTMVAALSCFLGAASY</sequence>
<comment type="caution">
    <text evidence="2">The sequence shown here is derived from an EMBL/GenBank/DDBJ whole genome shotgun (WGS) entry which is preliminary data.</text>
</comment>
<organism evidence="2 3">
    <name type="scientific">Leptothrix discophora</name>
    <dbReference type="NCBI Taxonomy" id="89"/>
    <lineage>
        <taxon>Bacteria</taxon>
        <taxon>Pseudomonadati</taxon>
        <taxon>Pseudomonadota</taxon>
        <taxon>Betaproteobacteria</taxon>
        <taxon>Burkholderiales</taxon>
        <taxon>Sphaerotilaceae</taxon>
        <taxon>Leptothrix</taxon>
    </lineage>
</organism>
<dbReference type="Proteomes" id="UP001235760">
    <property type="component" value="Unassembled WGS sequence"/>
</dbReference>
<accession>A0ABT9G7T1</accession>
<reference evidence="2 3" key="1">
    <citation type="submission" date="2023-08" db="EMBL/GenBank/DDBJ databases">
        <authorList>
            <person name="Roldan D.M."/>
            <person name="Menes R.J."/>
        </authorList>
    </citation>
    <scope>NUCLEOTIDE SEQUENCE [LARGE SCALE GENOMIC DNA]</scope>
    <source>
        <strain evidence="2 3">CCM 2812</strain>
    </source>
</reference>
<protein>
    <submittedName>
        <fullName evidence="2">DUF3429 domain-containing protein</fullName>
    </submittedName>
</protein>
<dbReference type="RefSeq" id="WP_305751101.1">
    <property type="nucleotide sequence ID" value="NZ_JAUZEE010000012.1"/>
</dbReference>
<feature type="transmembrane region" description="Helical" evidence="1">
    <location>
        <begin position="25"/>
        <end position="43"/>
    </location>
</feature>
<keyword evidence="1" id="KW-0812">Transmembrane</keyword>
<keyword evidence="1" id="KW-1133">Transmembrane helix</keyword>
<feature type="transmembrane region" description="Helical" evidence="1">
    <location>
        <begin position="98"/>
        <end position="125"/>
    </location>
</feature>
<dbReference type="InterPro" id="IPR021836">
    <property type="entry name" value="DUF3429"/>
</dbReference>
<proteinExistence type="predicted"/>
<gene>
    <name evidence="2" type="ORF">Q8X39_18135</name>
</gene>
<evidence type="ECO:0000313" key="3">
    <source>
        <dbReference type="Proteomes" id="UP001235760"/>
    </source>
</evidence>
<dbReference type="PANTHER" id="PTHR15887:SF1">
    <property type="entry name" value="TRANSMEMBRANE PROTEIN 69"/>
    <property type="match status" value="1"/>
</dbReference>
<dbReference type="EMBL" id="JAUZEE010000012">
    <property type="protein sequence ID" value="MDP4302562.1"/>
    <property type="molecule type" value="Genomic_DNA"/>
</dbReference>
<keyword evidence="3" id="KW-1185">Reference proteome</keyword>